<dbReference type="EMBL" id="KZ819299">
    <property type="protein sequence ID" value="PWN96334.1"/>
    <property type="molecule type" value="Genomic_DNA"/>
</dbReference>
<keyword evidence="4" id="KW-0805">Transcription regulation</keyword>
<sequence length="285" mass="30616">MAQQPAATAPAAGSTSPRRPPPPAADEADCCLICLQALPPIPGTHAPTLHRRSSPTAPASLDRVVLPACSHALFCLPCIVTWRDVSARCPLCSVPLGPYVLHNLHATPSGSRYAFAAPPAPAHAGLSGAPLLPPRRPRFGAPVPRRSVEEAWDLQVRERRSAYVDDRWALHVGSNRASGYSATASPSAIAQSSAAQARLSAFLHRELYALPLGGGTATGLDVPFLRAYIAALARTVSLRSDEAVRLLHAFLQPHTEHFLHELDCYMRSNRGLREWDRSRVGHGVK</sequence>
<dbReference type="PANTHER" id="PTHR46077:SF1">
    <property type="entry name" value="TOP1 BINDING ARGININE_SERINE RICH PROTEIN, E3 UBIQUITIN LIGASE"/>
    <property type="match status" value="1"/>
</dbReference>
<dbReference type="Gene3D" id="3.30.40.10">
    <property type="entry name" value="Zinc/RING finger domain, C3HC4 (zinc finger)"/>
    <property type="match status" value="1"/>
</dbReference>
<dbReference type="PANTHER" id="PTHR46077">
    <property type="entry name" value="E3 UBIQUITIN-PROTEIN LIGASE TOPORS"/>
    <property type="match status" value="1"/>
</dbReference>
<evidence type="ECO:0000256" key="4">
    <source>
        <dbReference type="ARBA" id="ARBA00023015"/>
    </source>
</evidence>
<dbReference type="SUPFAM" id="SSF57850">
    <property type="entry name" value="RING/U-box"/>
    <property type="match status" value="1"/>
</dbReference>
<dbReference type="GO" id="GO:0006513">
    <property type="term" value="P:protein monoubiquitination"/>
    <property type="evidence" value="ECO:0007669"/>
    <property type="project" value="TreeGrafter"/>
</dbReference>
<dbReference type="STRING" id="58919.A0A316Z5J4"/>
<keyword evidence="6" id="KW-0479">Metal-binding</keyword>
<evidence type="ECO:0000256" key="7">
    <source>
        <dbReference type="SAM" id="MobiDB-lite"/>
    </source>
</evidence>
<evidence type="ECO:0000256" key="3">
    <source>
        <dbReference type="ARBA" id="ARBA00022679"/>
    </source>
</evidence>
<feature type="compositionally biased region" description="Low complexity" evidence="7">
    <location>
        <begin position="1"/>
        <end position="17"/>
    </location>
</feature>
<evidence type="ECO:0000313" key="9">
    <source>
        <dbReference type="EMBL" id="PWN96334.1"/>
    </source>
</evidence>
<dbReference type="EC" id="2.3.2.27" evidence="2"/>
<protein>
    <recommendedName>
        <fullName evidence="2">RING-type E3 ubiquitin transferase</fullName>
        <ecNumber evidence="2">2.3.2.27</ecNumber>
    </recommendedName>
</protein>
<keyword evidence="5" id="KW-0804">Transcription</keyword>
<dbReference type="GO" id="GO:0008270">
    <property type="term" value="F:zinc ion binding"/>
    <property type="evidence" value="ECO:0007669"/>
    <property type="project" value="UniProtKB-KW"/>
</dbReference>
<gene>
    <name evidence="9" type="ORF">FA09DRAFT_340133</name>
</gene>
<dbReference type="GO" id="GO:0000209">
    <property type="term" value="P:protein polyubiquitination"/>
    <property type="evidence" value="ECO:0007669"/>
    <property type="project" value="TreeGrafter"/>
</dbReference>
<evidence type="ECO:0000313" key="10">
    <source>
        <dbReference type="Proteomes" id="UP000245946"/>
    </source>
</evidence>
<accession>A0A316Z5J4</accession>
<keyword evidence="6" id="KW-0862">Zinc</keyword>
<organism evidence="9 10">
    <name type="scientific">Tilletiopsis washingtonensis</name>
    <dbReference type="NCBI Taxonomy" id="58919"/>
    <lineage>
        <taxon>Eukaryota</taxon>
        <taxon>Fungi</taxon>
        <taxon>Dikarya</taxon>
        <taxon>Basidiomycota</taxon>
        <taxon>Ustilaginomycotina</taxon>
        <taxon>Exobasidiomycetes</taxon>
        <taxon>Entylomatales</taxon>
        <taxon>Entylomatales incertae sedis</taxon>
        <taxon>Tilletiopsis</taxon>
    </lineage>
</organism>
<dbReference type="PROSITE" id="PS50089">
    <property type="entry name" value="ZF_RING_2"/>
    <property type="match status" value="1"/>
</dbReference>
<dbReference type="AlphaFoldDB" id="A0A316Z5J4"/>
<keyword evidence="6" id="KW-0863">Zinc-finger</keyword>
<name>A0A316Z5J4_9BASI</name>
<evidence type="ECO:0000256" key="5">
    <source>
        <dbReference type="ARBA" id="ARBA00023163"/>
    </source>
</evidence>
<dbReference type="RefSeq" id="XP_025596613.1">
    <property type="nucleotide sequence ID" value="XM_025744290.1"/>
</dbReference>
<dbReference type="GeneID" id="37271834"/>
<evidence type="ECO:0000256" key="6">
    <source>
        <dbReference type="PROSITE-ProRule" id="PRU00175"/>
    </source>
</evidence>
<keyword evidence="3" id="KW-0808">Transferase</keyword>
<feature type="region of interest" description="Disordered" evidence="7">
    <location>
        <begin position="1"/>
        <end position="24"/>
    </location>
</feature>
<proteinExistence type="predicted"/>
<evidence type="ECO:0000256" key="1">
    <source>
        <dbReference type="ARBA" id="ARBA00000900"/>
    </source>
</evidence>
<feature type="domain" description="RING-type" evidence="8">
    <location>
        <begin position="31"/>
        <end position="93"/>
    </location>
</feature>
<dbReference type="SMART" id="SM00184">
    <property type="entry name" value="RING"/>
    <property type="match status" value="1"/>
</dbReference>
<dbReference type="InterPro" id="IPR001841">
    <property type="entry name" value="Znf_RING"/>
</dbReference>
<dbReference type="GO" id="GO:0061630">
    <property type="term" value="F:ubiquitin protein ligase activity"/>
    <property type="evidence" value="ECO:0007669"/>
    <property type="project" value="UniProtKB-EC"/>
</dbReference>
<dbReference type="OrthoDB" id="21204at2759"/>
<reference evidence="9 10" key="1">
    <citation type="journal article" date="2018" name="Mol. Biol. Evol.">
        <title>Broad Genomic Sampling Reveals a Smut Pathogenic Ancestry of the Fungal Clade Ustilaginomycotina.</title>
        <authorList>
            <person name="Kijpornyongpan T."/>
            <person name="Mondo S.J."/>
            <person name="Barry K."/>
            <person name="Sandor L."/>
            <person name="Lee J."/>
            <person name="Lipzen A."/>
            <person name="Pangilinan J."/>
            <person name="LaButti K."/>
            <person name="Hainaut M."/>
            <person name="Henrissat B."/>
            <person name="Grigoriev I.V."/>
            <person name="Spatafora J.W."/>
            <person name="Aime M.C."/>
        </authorList>
    </citation>
    <scope>NUCLEOTIDE SEQUENCE [LARGE SCALE GENOMIC DNA]</scope>
    <source>
        <strain evidence="9 10">MCA 4186</strain>
    </source>
</reference>
<dbReference type="Proteomes" id="UP000245946">
    <property type="component" value="Unassembled WGS sequence"/>
</dbReference>
<evidence type="ECO:0000256" key="2">
    <source>
        <dbReference type="ARBA" id="ARBA00012483"/>
    </source>
</evidence>
<comment type="catalytic activity">
    <reaction evidence="1">
        <text>S-ubiquitinyl-[E2 ubiquitin-conjugating enzyme]-L-cysteine + [acceptor protein]-L-lysine = [E2 ubiquitin-conjugating enzyme]-L-cysteine + N(6)-ubiquitinyl-[acceptor protein]-L-lysine.</text>
        <dbReference type="EC" id="2.3.2.27"/>
    </reaction>
</comment>
<keyword evidence="10" id="KW-1185">Reference proteome</keyword>
<dbReference type="InterPro" id="IPR013083">
    <property type="entry name" value="Znf_RING/FYVE/PHD"/>
</dbReference>
<evidence type="ECO:0000259" key="8">
    <source>
        <dbReference type="PROSITE" id="PS50089"/>
    </source>
</evidence>